<sequence>MLRENEPTPPRPEGGAEPTADRTVQAGGELDGYEAEFAELIDEDEDDGVREMDAKVHRVPRMSSFLVLGAIVGVVLVTILTFAFPPNEAFTRIQVFAFLLAFTVPVTLALGGLAGYIAGRVSAKQSVDARLIRADELENRS</sequence>
<dbReference type="OrthoDB" id="5118947at2"/>
<keyword evidence="4" id="KW-1185">Reference proteome</keyword>
<dbReference type="Proteomes" id="UP000490386">
    <property type="component" value="Unassembled WGS sequence"/>
</dbReference>
<comment type="caution">
    <text evidence="3">The sequence shown here is derived from an EMBL/GenBank/DDBJ whole genome shotgun (WGS) entry which is preliminary data.</text>
</comment>
<evidence type="ECO:0000256" key="2">
    <source>
        <dbReference type="SAM" id="Phobius"/>
    </source>
</evidence>
<protein>
    <recommendedName>
        <fullName evidence="5">Potassium transporter Trk</fullName>
    </recommendedName>
</protein>
<feature type="region of interest" description="Disordered" evidence="1">
    <location>
        <begin position="1"/>
        <end position="25"/>
    </location>
</feature>
<keyword evidence="2" id="KW-0812">Transmembrane</keyword>
<feature type="transmembrane region" description="Helical" evidence="2">
    <location>
        <begin position="96"/>
        <end position="118"/>
    </location>
</feature>
<evidence type="ECO:0008006" key="5">
    <source>
        <dbReference type="Google" id="ProtNLM"/>
    </source>
</evidence>
<dbReference type="EMBL" id="WBJX01000001">
    <property type="protein sequence ID" value="KAB1638990.1"/>
    <property type="molecule type" value="Genomic_DNA"/>
</dbReference>
<evidence type="ECO:0000256" key="1">
    <source>
        <dbReference type="SAM" id="MobiDB-lite"/>
    </source>
</evidence>
<dbReference type="AlphaFoldDB" id="A0A7J5B6Q1"/>
<reference evidence="3 4" key="1">
    <citation type="submission" date="2019-09" db="EMBL/GenBank/DDBJ databases">
        <title>Phylogeny of genus Pseudoclavibacter and closely related genus.</title>
        <authorList>
            <person name="Li Y."/>
        </authorList>
    </citation>
    <scope>NUCLEOTIDE SEQUENCE [LARGE SCALE GENOMIC DNA]</scope>
    <source>
        <strain evidence="3 4">THG-MD12</strain>
    </source>
</reference>
<organism evidence="3 4">
    <name type="scientific">Pseudoclavibacter terrae</name>
    <dbReference type="NCBI Taxonomy" id="1530195"/>
    <lineage>
        <taxon>Bacteria</taxon>
        <taxon>Bacillati</taxon>
        <taxon>Actinomycetota</taxon>
        <taxon>Actinomycetes</taxon>
        <taxon>Micrococcales</taxon>
        <taxon>Microbacteriaceae</taxon>
        <taxon>Pseudoclavibacter</taxon>
    </lineage>
</organism>
<proteinExistence type="predicted"/>
<evidence type="ECO:0000313" key="3">
    <source>
        <dbReference type="EMBL" id="KAB1638990.1"/>
    </source>
</evidence>
<accession>A0A7J5B6Q1</accession>
<feature type="transmembrane region" description="Helical" evidence="2">
    <location>
        <begin position="65"/>
        <end position="84"/>
    </location>
</feature>
<evidence type="ECO:0000313" key="4">
    <source>
        <dbReference type="Proteomes" id="UP000490386"/>
    </source>
</evidence>
<dbReference type="RefSeq" id="WP_151422025.1">
    <property type="nucleotide sequence ID" value="NZ_CANKVH010000004.1"/>
</dbReference>
<keyword evidence="2" id="KW-1133">Transmembrane helix</keyword>
<gene>
    <name evidence="3" type="ORF">F8O03_01155</name>
</gene>
<keyword evidence="2" id="KW-0472">Membrane</keyword>
<name>A0A7J5B6Q1_9MICO</name>